<dbReference type="AlphaFoldDB" id="A0A3P3U3H3"/>
<reference evidence="11 12" key="1">
    <citation type="submission" date="2018-11" db="EMBL/GenBank/DDBJ databases">
        <title>Genome sequencing of Paenibacillus sp. KCOM 3021 (= ChDC PVNT-B20).</title>
        <authorList>
            <person name="Kook J.-K."/>
            <person name="Park S.-N."/>
            <person name="Lim Y.K."/>
        </authorList>
    </citation>
    <scope>NUCLEOTIDE SEQUENCE [LARGE SCALE GENOMIC DNA]</scope>
    <source>
        <strain evidence="11 12">KCOM 3021</strain>
    </source>
</reference>
<gene>
    <name evidence="11" type="ORF">EHV15_14980</name>
</gene>
<dbReference type="GO" id="GO:0006355">
    <property type="term" value="P:regulation of DNA-templated transcription"/>
    <property type="evidence" value="ECO:0007669"/>
    <property type="project" value="InterPro"/>
</dbReference>
<dbReference type="GO" id="GO:0032993">
    <property type="term" value="C:protein-DNA complex"/>
    <property type="evidence" value="ECO:0007669"/>
    <property type="project" value="TreeGrafter"/>
</dbReference>
<comment type="caution">
    <text evidence="11">The sequence shown here is derived from an EMBL/GenBank/DDBJ whole genome shotgun (WGS) entry which is preliminary data.</text>
</comment>
<evidence type="ECO:0000313" key="11">
    <source>
        <dbReference type="EMBL" id="RRJ64088.1"/>
    </source>
</evidence>
<dbReference type="Pfam" id="PF00486">
    <property type="entry name" value="Trans_reg_C"/>
    <property type="match status" value="1"/>
</dbReference>
<dbReference type="GO" id="GO:0000976">
    <property type="term" value="F:transcription cis-regulatory region binding"/>
    <property type="evidence" value="ECO:0007669"/>
    <property type="project" value="TreeGrafter"/>
</dbReference>
<dbReference type="PROSITE" id="PS51755">
    <property type="entry name" value="OMPR_PHOB"/>
    <property type="match status" value="1"/>
</dbReference>
<keyword evidence="3" id="KW-0902">Two-component regulatory system</keyword>
<keyword evidence="12" id="KW-1185">Reference proteome</keyword>
<dbReference type="Proteomes" id="UP000267017">
    <property type="component" value="Unassembled WGS sequence"/>
</dbReference>
<dbReference type="SUPFAM" id="SSF52172">
    <property type="entry name" value="CheY-like"/>
    <property type="match status" value="1"/>
</dbReference>
<evidence type="ECO:0000256" key="6">
    <source>
        <dbReference type="ARBA" id="ARBA00023163"/>
    </source>
</evidence>
<dbReference type="GO" id="GO:0000156">
    <property type="term" value="F:phosphorelay response regulator activity"/>
    <property type="evidence" value="ECO:0007669"/>
    <property type="project" value="TreeGrafter"/>
</dbReference>
<dbReference type="CDD" id="cd00383">
    <property type="entry name" value="trans_reg_C"/>
    <property type="match status" value="1"/>
</dbReference>
<evidence type="ECO:0000256" key="3">
    <source>
        <dbReference type="ARBA" id="ARBA00023012"/>
    </source>
</evidence>
<dbReference type="FunFam" id="1.10.10.10:FF:000018">
    <property type="entry name" value="DNA-binding response regulator ResD"/>
    <property type="match status" value="1"/>
</dbReference>
<keyword evidence="5 8" id="KW-0238">DNA-binding</keyword>
<keyword evidence="6" id="KW-0804">Transcription</keyword>
<organism evidence="11 12">
    <name type="scientific">Paenibacillus oralis</name>
    <dbReference type="NCBI Taxonomy" id="2490856"/>
    <lineage>
        <taxon>Bacteria</taxon>
        <taxon>Bacillati</taxon>
        <taxon>Bacillota</taxon>
        <taxon>Bacilli</taxon>
        <taxon>Bacillales</taxon>
        <taxon>Paenibacillaceae</taxon>
        <taxon>Paenibacillus</taxon>
    </lineage>
</organism>
<evidence type="ECO:0000259" key="10">
    <source>
        <dbReference type="PROSITE" id="PS51755"/>
    </source>
</evidence>
<dbReference type="InterPro" id="IPR001867">
    <property type="entry name" value="OmpR/PhoB-type_DNA-bd"/>
</dbReference>
<dbReference type="Pfam" id="PF00072">
    <property type="entry name" value="Response_reg"/>
    <property type="match status" value="1"/>
</dbReference>
<evidence type="ECO:0000256" key="5">
    <source>
        <dbReference type="ARBA" id="ARBA00023125"/>
    </source>
</evidence>
<dbReference type="SMART" id="SM00448">
    <property type="entry name" value="REC"/>
    <property type="match status" value="1"/>
</dbReference>
<dbReference type="CDD" id="cd17574">
    <property type="entry name" value="REC_OmpR"/>
    <property type="match status" value="1"/>
</dbReference>
<dbReference type="Gene3D" id="3.40.50.2300">
    <property type="match status" value="1"/>
</dbReference>
<evidence type="ECO:0000256" key="8">
    <source>
        <dbReference type="PROSITE-ProRule" id="PRU01091"/>
    </source>
</evidence>
<accession>A0A3P3U3H3</accession>
<proteinExistence type="predicted"/>
<dbReference type="SMART" id="SM00862">
    <property type="entry name" value="Trans_reg_C"/>
    <property type="match status" value="1"/>
</dbReference>
<dbReference type="GO" id="GO:0005829">
    <property type="term" value="C:cytosol"/>
    <property type="evidence" value="ECO:0007669"/>
    <property type="project" value="TreeGrafter"/>
</dbReference>
<dbReference type="InterPro" id="IPR011006">
    <property type="entry name" value="CheY-like_superfamily"/>
</dbReference>
<keyword evidence="2 7" id="KW-0597">Phosphoprotein</keyword>
<protein>
    <submittedName>
        <fullName evidence="11">DNA-binding response regulator</fullName>
    </submittedName>
</protein>
<dbReference type="InterPro" id="IPR001789">
    <property type="entry name" value="Sig_transdc_resp-reg_receiver"/>
</dbReference>
<dbReference type="PANTHER" id="PTHR48111:SF2">
    <property type="entry name" value="RESPONSE REGULATOR SAER"/>
    <property type="match status" value="1"/>
</dbReference>
<sequence length="244" mass="27041">MSTILIVDDERDMVELLADELTARGHNVLAAYNGDRGIELAGSRPDLVILDIMMPGRDGFDVCRAIRDTVRCPILFVSARQSENDRVKGFSLGGDDYIVKPFGLREFLARIEANLRREERARQTAGTAGTADITGTAGTEKAAQTLLRWRNLELDLKGMAVTVCGEPVGLTRREYEIVELLALHAGQVFSREQMYERIWGLDAEGDSSTVVEHIKKIRAKLAAADPSGDYIQTVWGIGYKWNKG</sequence>
<dbReference type="InterPro" id="IPR036388">
    <property type="entry name" value="WH-like_DNA-bd_sf"/>
</dbReference>
<dbReference type="EMBL" id="RRCN01000001">
    <property type="protein sequence ID" value="RRJ64088.1"/>
    <property type="molecule type" value="Genomic_DNA"/>
</dbReference>
<dbReference type="OrthoDB" id="9790442at2"/>
<comment type="subcellular location">
    <subcellularLocation>
        <location evidence="1">Cytoplasm</location>
    </subcellularLocation>
</comment>
<feature type="DNA-binding region" description="OmpR/PhoB-type" evidence="8">
    <location>
        <begin position="144"/>
        <end position="243"/>
    </location>
</feature>
<feature type="domain" description="OmpR/PhoB-type" evidence="10">
    <location>
        <begin position="144"/>
        <end position="243"/>
    </location>
</feature>
<feature type="modified residue" description="4-aspartylphosphate" evidence="7">
    <location>
        <position position="51"/>
    </location>
</feature>
<keyword evidence="4" id="KW-0805">Transcription regulation</keyword>
<evidence type="ECO:0000256" key="4">
    <source>
        <dbReference type="ARBA" id="ARBA00023015"/>
    </source>
</evidence>
<evidence type="ECO:0000256" key="1">
    <source>
        <dbReference type="ARBA" id="ARBA00004496"/>
    </source>
</evidence>
<dbReference type="PANTHER" id="PTHR48111">
    <property type="entry name" value="REGULATOR OF RPOS"/>
    <property type="match status" value="1"/>
</dbReference>
<name>A0A3P3U3H3_9BACL</name>
<evidence type="ECO:0000256" key="2">
    <source>
        <dbReference type="ARBA" id="ARBA00022553"/>
    </source>
</evidence>
<evidence type="ECO:0000259" key="9">
    <source>
        <dbReference type="PROSITE" id="PS50110"/>
    </source>
</evidence>
<dbReference type="InterPro" id="IPR039420">
    <property type="entry name" value="WalR-like"/>
</dbReference>
<dbReference type="FunFam" id="3.40.50.2300:FF:000001">
    <property type="entry name" value="DNA-binding response regulator PhoB"/>
    <property type="match status" value="1"/>
</dbReference>
<dbReference type="Gene3D" id="6.10.250.690">
    <property type="match status" value="1"/>
</dbReference>
<evidence type="ECO:0000313" key="12">
    <source>
        <dbReference type="Proteomes" id="UP000267017"/>
    </source>
</evidence>
<dbReference type="Gene3D" id="1.10.10.10">
    <property type="entry name" value="Winged helix-like DNA-binding domain superfamily/Winged helix DNA-binding domain"/>
    <property type="match status" value="1"/>
</dbReference>
<feature type="domain" description="Response regulatory" evidence="9">
    <location>
        <begin position="3"/>
        <end position="115"/>
    </location>
</feature>
<evidence type="ECO:0000256" key="7">
    <source>
        <dbReference type="PROSITE-ProRule" id="PRU00169"/>
    </source>
</evidence>
<dbReference type="PROSITE" id="PS50110">
    <property type="entry name" value="RESPONSE_REGULATORY"/>
    <property type="match status" value="1"/>
</dbReference>
<dbReference type="RefSeq" id="WP_128631909.1">
    <property type="nucleotide sequence ID" value="NZ_RRCN01000001.1"/>
</dbReference>